<keyword evidence="5 8" id="KW-1133">Transmembrane helix</keyword>
<evidence type="ECO:0000256" key="10">
    <source>
        <dbReference type="SAM" id="Phobius"/>
    </source>
</evidence>
<dbReference type="AlphaFoldDB" id="A0A8T0NRF2"/>
<dbReference type="PANTHER" id="PTHR31942:SF49">
    <property type="entry name" value="MLO-LIKE PROTEIN 8"/>
    <property type="match status" value="1"/>
</dbReference>
<evidence type="ECO:0000256" key="1">
    <source>
        <dbReference type="ARBA" id="ARBA00004141"/>
    </source>
</evidence>
<dbReference type="Pfam" id="PF03094">
    <property type="entry name" value="Mlo"/>
    <property type="match status" value="2"/>
</dbReference>
<feature type="compositionally biased region" description="Basic and acidic residues" evidence="9">
    <location>
        <begin position="539"/>
        <end position="548"/>
    </location>
</feature>
<comment type="similarity">
    <text evidence="2 8">Belongs to the MLO family.</text>
</comment>
<feature type="region of interest" description="Disordered" evidence="9">
    <location>
        <begin position="512"/>
        <end position="548"/>
    </location>
</feature>
<evidence type="ECO:0000256" key="5">
    <source>
        <dbReference type="ARBA" id="ARBA00022989"/>
    </source>
</evidence>
<evidence type="ECO:0000256" key="8">
    <source>
        <dbReference type="RuleBase" id="RU280816"/>
    </source>
</evidence>
<proteinExistence type="inferred from homology"/>
<evidence type="ECO:0000256" key="2">
    <source>
        <dbReference type="ARBA" id="ARBA00006574"/>
    </source>
</evidence>
<keyword evidence="3 8" id="KW-0812">Transmembrane</keyword>
<sequence length="639" mass="71324">MGGAGGGAAAAGGTRSLDQTPTWAVTAVCAVIVAASILLEGLLHHLGQLLSKRRKKALLDALEKVKSELMTLGFISLLLTVTGRYISRICIPEGAANTMLPCRLSGHSEAREPEGHGRRHLSEDPSYFFSCPKGMVSLVSADGMHQLHIFVFFLAVFHVTFSFFTMSLGRAKTRIWKVWEKETCLPTYEFQYVTGPSENEPVEPAESVEPEPGVPFVVESEVNPVTGPSENEPVEPAESVEPEPGVPFVVESEVNPDPSKFRLTHQTSFVRQHASCWSKSTILLYVVSFFRQFFRSVRRTDYLTLRHGFIAAHLSPGTKFNFRKYIKRSLEDDFKTVVGISPPLWASALAVMLVNVHGWHNLFWFSTIPLVLILAAGTKLQAIIAMMAIEITERHTVIQGMPVVKLSDDHFWFGKPRLVLHLIHFASFQNAFEITYFFWIWYEFGLRSCFHDNFELIIARVCLGAVVQFTCSYVTLPLYALVSQMGSQMKTTIFDEQTAKALKKWHKAVVKKKHNKESPDDPSEAQSADTPAGGTEASDEWRRPHEVPVRHLHRYKTIAHVGGARSPLSDSDYSDTDDAEPVSSSQTRHLIPPAKQRSLDTGRKEVRVDVVETAAAAARDGHQGSFSFPRLSPRHVQDK</sequence>
<comment type="subcellular location">
    <subcellularLocation>
        <location evidence="1 8">Membrane</location>
        <topology evidence="1 8">Multi-pass membrane protein</topology>
    </subcellularLocation>
</comment>
<keyword evidence="12" id="KW-1185">Reference proteome</keyword>
<evidence type="ECO:0000313" key="11">
    <source>
        <dbReference type="EMBL" id="KAG2550829.1"/>
    </source>
</evidence>
<feature type="transmembrane region" description="Helical" evidence="10">
    <location>
        <begin position="418"/>
        <end position="442"/>
    </location>
</feature>
<feature type="transmembrane region" description="Helical" evidence="10">
    <location>
        <begin position="337"/>
        <end position="356"/>
    </location>
</feature>
<name>A0A8T0NRF2_PANVG</name>
<dbReference type="GO" id="GO:0016020">
    <property type="term" value="C:membrane"/>
    <property type="evidence" value="ECO:0007669"/>
    <property type="project" value="UniProtKB-SubCell"/>
</dbReference>
<comment type="domain">
    <text evidence="8">The C-terminus contains a calmodulin-binding domain, which binds calmodulin in a calcium-dependent fashion.</text>
</comment>
<gene>
    <name evidence="8" type="primary">MLO</name>
    <name evidence="11" type="ORF">PVAP13_9KG314100</name>
</gene>
<dbReference type="InterPro" id="IPR004326">
    <property type="entry name" value="Mlo"/>
</dbReference>
<keyword evidence="7 8" id="KW-0568">Pathogenesis-related protein</keyword>
<feature type="transmembrane region" description="Helical" evidence="10">
    <location>
        <begin position="67"/>
        <end position="86"/>
    </location>
</feature>
<evidence type="ECO:0000256" key="7">
    <source>
        <dbReference type="ARBA" id="ARBA00023265"/>
    </source>
</evidence>
<accession>A0A8T0NRF2</accession>
<evidence type="ECO:0000313" key="12">
    <source>
        <dbReference type="Proteomes" id="UP000823388"/>
    </source>
</evidence>
<dbReference type="Proteomes" id="UP000823388">
    <property type="component" value="Chromosome 9K"/>
</dbReference>
<dbReference type="PANTHER" id="PTHR31942">
    <property type="entry name" value="MLO-LIKE PROTEIN 1"/>
    <property type="match status" value="1"/>
</dbReference>
<feature type="transmembrane region" description="Helical" evidence="10">
    <location>
        <begin position="457"/>
        <end position="482"/>
    </location>
</feature>
<evidence type="ECO:0000256" key="3">
    <source>
        <dbReference type="ARBA" id="ARBA00022692"/>
    </source>
</evidence>
<dbReference type="GO" id="GO:0005516">
    <property type="term" value="F:calmodulin binding"/>
    <property type="evidence" value="ECO:0007669"/>
    <property type="project" value="UniProtKB-KW"/>
</dbReference>
<protein>
    <recommendedName>
        <fullName evidence="8">MLO-like protein</fullName>
    </recommendedName>
</protein>
<comment type="caution">
    <text evidence="11">The sequence shown here is derived from an EMBL/GenBank/DDBJ whole genome shotgun (WGS) entry which is preliminary data.</text>
</comment>
<keyword evidence="4 8" id="KW-0611">Plant defense</keyword>
<feature type="region of interest" description="Disordered" evidence="9">
    <location>
        <begin position="561"/>
        <end position="603"/>
    </location>
</feature>
<keyword evidence="6 8" id="KW-0472">Membrane</keyword>
<evidence type="ECO:0000256" key="6">
    <source>
        <dbReference type="ARBA" id="ARBA00023136"/>
    </source>
</evidence>
<comment type="function">
    <text evidence="8">May be involved in modulation of pathogen defense and leaf cell death.</text>
</comment>
<reference evidence="11" key="1">
    <citation type="submission" date="2020-05" db="EMBL/GenBank/DDBJ databases">
        <title>WGS assembly of Panicum virgatum.</title>
        <authorList>
            <person name="Lovell J.T."/>
            <person name="Jenkins J."/>
            <person name="Shu S."/>
            <person name="Juenger T.E."/>
            <person name="Schmutz J."/>
        </authorList>
    </citation>
    <scope>NUCLEOTIDE SEQUENCE</scope>
    <source>
        <strain evidence="11">AP13</strain>
    </source>
</reference>
<feature type="region of interest" description="Disordered" evidence="9">
    <location>
        <begin position="618"/>
        <end position="639"/>
    </location>
</feature>
<feature type="transmembrane region" description="Helical" evidence="10">
    <location>
        <begin position="147"/>
        <end position="168"/>
    </location>
</feature>
<dbReference type="EMBL" id="CM029053">
    <property type="protein sequence ID" value="KAG2550829.1"/>
    <property type="molecule type" value="Genomic_DNA"/>
</dbReference>
<evidence type="ECO:0000256" key="9">
    <source>
        <dbReference type="SAM" id="MobiDB-lite"/>
    </source>
</evidence>
<organism evidence="11 12">
    <name type="scientific">Panicum virgatum</name>
    <name type="common">Blackwell switchgrass</name>
    <dbReference type="NCBI Taxonomy" id="38727"/>
    <lineage>
        <taxon>Eukaryota</taxon>
        <taxon>Viridiplantae</taxon>
        <taxon>Streptophyta</taxon>
        <taxon>Embryophyta</taxon>
        <taxon>Tracheophyta</taxon>
        <taxon>Spermatophyta</taxon>
        <taxon>Magnoliopsida</taxon>
        <taxon>Liliopsida</taxon>
        <taxon>Poales</taxon>
        <taxon>Poaceae</taxon>
        <taxon>PACMAD clade</taxon>
        <taxon>Panicoideae</taxon>
        <taxon>Panicodae</taxon>
        <taxon>Paniceae</taxon>
        <taxon>Panicinae</taxon>
        <taxon>Panicum</taxon>
        <taxon>Panicum sect. Hiantes</taxon>
    </lineage>
</organism>
<evidence type="ECO:0000256" key="4">
    <source>
        <dbReference type="ARBA" id="ARBA00022821"/>
    </source>
</evidence>
<feature type="transmembrane region" description="Helical" evidence="10">
    <location>
        <begin position="23"/>
        <end position="46"/>
    </location>
</feature>
<keyword evidence="8" id="KW-0112">Calmodulin-binding</keyword>
<feature type="transmembrane region" description="Helical" evidence="10">
    <location>
        <begin position="362"/>
        <end position="389"/>
    </location>
</feature>
<dbReference type="GO" id="GO:0006952">
    <property type="term" value="P:defense response"/>
    <property type="evidence" value="ECO:0007669"/>
    <property type="project" value="UniProtKB-KW"/>
</dbReference>